<feature type="compositionally biased region" description="Polar residues" evidence="1">
    <location>
        <begin position="129"/>
        <end position="144"/>
    </location>
</feature>
<dbReference type="PANTHER" id="PTHR33446:SF2">
    <property type="entry name" value="PROTEIN TONB"/>
    <property type="match status" value="1"/>
</dbReference>
<keyword evidence="2" id="KW-0472">Membrane</keyword>
<evidence type="ECO:0000259" key="3">
    <source>
        <dbReference type="Pfam" id="PF03544"/>
    </source>
</evidence>
<dbReference type="Gene3D" id="3.30.1150.10">
    <property type="match status" value="1"/>
</dbReference>
<dbReference type="GO" id="GO:0031992">
    <property type="term" value="F:energy transducer activity"/>
    <property type="evidence" value="ECO:0007669"/>
    <property type="project" value="TreeGrafter"/>
</dbReference>
<dbReference type="PANTHER" id="PTHR33446">
    <property type="entry name" value="PROTEIN TONB-RELATED"/>
    <property type="match status" value="1"/>
</dbReference>
<gene>
    <name evidence="4" type="ORF">CHU92_14895</name>
</gene>
<dbReference type="RefSeq" id="WP_094416963.1">
    <property type="nucleotide sequence ID" value="NZ_NOXV01000305.1"/>
</dbReference>
<dbReference type="EMBL" id="NOXV01000305">
    <property type="protein sequence ID" value="OYQ31928.1"/>
    <property type="molecule type" value="Genomic_DNA"/>
</dbReference>
<evidence type="ECO:0000313" key="5">
    <source>
        <dbReference type="Proteomes" id="UP000216605"/>
    </source>
</evidence>
<keyword evidence="2" id="KW-1133">Transmembrane helix</keyword>
<dbReference type="GO" id="GO:0098797">
    <property type="term" value="C:plasma membrane protein complex"/>
    <property type="evidence" value="ECO:0007669"/>
    <property type="project" value="TreeGrafter"/>
</dbReference>
<comment type="caution">
    <text evidence="4">The sequence shown here is derived from an EMBL/GenBank/DDBJ whole genome shotgun (WGS) entry which is preliminary data.</text>
</comment>
<feature type="transmembrane region" description="Helical" evidence="2">
    <location>
        <begin position="37"/>
        <end position="60"/>
    </location>
</feature>
<dbReference type="OrthoDB" id="1095452at2"/>
<dbReference type="InterPro" id="IPR037682">
    <property type="entry name" value="TonB_C"/>
</dbReference>
<evidence type="ECO:0000313" key="4">
    <source>
        <dbReference type="EMBL" id="OYQ31928.1"/>
    </source>
</evidence>
<dbReference type="AlphaFoldDB" id="A0A255YRS9"/>
<name>A0A255YRS9_9FLAO</name>
<dbReference type="Pfam" id="PF03544">
    <property type="entry name" value="TonB_C"/>
    <property type="match status" value="1"/>
</dbReference>
<evidence type="ECO:0000256" key="2">
    <source>
        <dbReference type="SAM" id="Phobius"/>
    </source>
</evidence>
<keyword evidence="2" id="KW-0812">Transmembrane</keyword>
<accession>A0A255YRS9</accession>
<evidence type="ECO:0000256" key="1">
    <source>
        <dbReference type="SAM" id="MobiDB-lite"/>
    </source>
</evidence>
<dbReference type="SUPFAM" id="SSF74653">
    <property type="entry name" value="TolA/TonB C-terminal domain"/>
    <property type="match status" value="1"/>
</dbReference>
<dbReference type="Proteomes" id="UP000216605">
    <property type="component" value="Unassembled WGS sequence"/>
</dbReference>
<dbReference type="InterPro" id="IPR051045">
    <property type="entry name" value="TonB-dependent_transducer"/>
</dbReference>
<feature type="compositionally biased region" description="Gly residues" evidence="1">
    <location>
        <begin position="155"/>
        <end position="164"/>
    </location>
</feature>
<proteinExistence type="predicted"/>
<feature type="region of interest" description="Disordered" evidence="1">
    <location>
        <begin position="85"/>
        <end position="171"/>
    </location>
</feature>
<dbReference type="GO" id="GO:0055085">
    <property type="term" value="P:transmembrane transport"/>
    <property type="evidence" value="ECO:0007669"/>
    <property type="project" value="InterPro"/>
</dbReference>
<reference evidence="4 5" key="1">
    <citation type="submission" date="2017-07" db="EMBL/GenBank/DDBJ databases">
        <title>Flavobacterium cyanobacteriorum sp. nov., isolated from cyanobacterial aggregates in a eutrophic lake.</title>
        <authorList>
            <person name="Cai H."/>
        </authorList>
    </citation>
    <scope>NUCLEOTIDE SEQUENCE [LARGE SCALE GENOMIC DNA]</scope>
    <source>
        <strain evidence="4 5">TH021</strain>
    </source>
</reference>
<sequence>MSKASVFNYGWIDLVFEGRNQNYGAYQLRRQDPRTTVIALLLGIGLIGVLVGIPATINYFSRTGNGPVEIPRPNVIKVDKIYTIPEPEKPKPQEQAAGAAAPKSPEETKRFTPPTPVSGPADDEVPTTREVQQTNPGQMTQAGTGANEIVTGPTSGTGGTGGTGTPTAGTGNEVVSMPELDVMPEFPGGIKKFFDYVGKNFRTPDSETAGTLKVYVSFIIEKDGTLTDIKVPHDPGSGMGDEAIRVLKSLKTKWKPGIRNGMPVRTKYYMPIIVRLH</sequence>
<keyword evidence="5" id="KW-1185">Reference proteome</keyword>
<protein>
    <recommendedName>
        <fullName evidence="3">TonB C-terminal domain-containing protein</fullName>
    </recommendedName>
</protein>
<organism evidence="4 5">
    <name type="scientific">Flavobacterium cyanobacteriorum</name>
    <dbReference type="NCBI Taxonomy" id="2022802"/>
    <lineage>
        <taxon>Bacteria</taxon>
        <taxon>Pseudomonadati</taxon>
        <taxon>Bacteroidota</taxon>
        <taxon>Flavobacteriia</taxon>
        <taxon>Flavobacteriales</taxon>
        <taxon>Flavobacteriaceae</taxon>
        <taxon>Flavobacterium</taxon>
    </lineage>
</organism>
<feature type="domain" description="TonB C-terminal" evidence="3">
    <location>
        <begin position="213"/>
        <end position="272"/>
    </location>
</feature>